<organism evidence="3 4">
    <name type="scientific">Tegillarca granosa</name>
    <name type="common">Malaysian cockle</name>
    <name type="synonym">Anadara granosa</name>
    <dbReference type="NCBI Taxonomy" id="220873"/>
    <lineage>
        <taxon>Eukaryota</taxon>
        <taxon>Metazoa</taxon>
        <taxon>Spiralia</taxon>
        <taxon>Lophotrochozoa</taxon>
        <taxon>Mollusca</taxon>
        <taxon>Bivalvia</taxon>
        <taxon>Autobranchia</taxon>
        <taxon>Pteriomorphia</taxon>
        <taxon>Arcoida</taxon>
        <taxon>Arcoidea</taxon>
        <taxon>Arcidae</taxon>
        <taxon>Tegillarca</taxon>
    </lineage>
</organism>
<keyword evidence="1" id="KW-0560">Oxidoreductase</keyword>
<evidence type="ECO:0000313" key="4">
    <source>
        <dbReference type="Proteomes" id="UP001217089"/>
    </source>
</evidence>
<dbReference type="InterPro" id="IPR002347">
    <property type="entry name" value="SDR_fam"/>
</dbReference>
<dbReference type="Pfam" id="PF00106">
    <property type="entry name" value="adh_short"/>
    <property type="match status" value="1"/>
</dbReference>
<feature type="transmembrane region" description="Helical" evidence="2">
    <location>
        <begin position="219"/>
        <end position="235"/>
    </location>
</feature>
<evidence type="ECO:0000256" key="2">
    <source>
        <dbReference type="SAM" id="Phobius"/>
    </source>
</evidence>
<dbReference type="PROSITE" id="PS00061">
    <property type="entry name" value="ADH_SHORT"/>
    <property type="match status" value="1"/>
</dbReference>
<comment type="caution">
    <text evidence="3">The sequence shown here is derived from an EMBL/GenBank/DDBJ whole genome shotgun (WGS) entry which is preliminary data.</text>
</comment>
<keyword evidence="2" id="KW-0472">Membrane</keyword>
<dbReference type="PANTHER" id="PTHR43313:SF36">
    <property type="entry name" value="D-BETA-HYDROXYBUTYRATE DEHYDROGENASE, MITOCHONDRIAL"/>
    <property type="match status" value="1"/>
</dbReference>
<evidence type="ECO:0000313" key="3">
    <source>
        <dbReference type="EMBL" id="KAJ8309082.1"/>
    </source>
</evidence>
<dbReference type="SUPFAM" id="SSF51735">
    <property type="entry name" value="NAD(P)-binding Rossmann-fold domains"/>
    <property type="match status" value="1"/>
</dbReference>
<dbReference type="PANTHER" id="PTHR43313">
    <property type="entry name" value="SHORT-CHAIN DEHYDROGENASE/REDUCTASE FAMILY 9C"/>
    <property type="match status" value="1"/>
</dbReference>
<dbReference type="PRINTS" id="PR00081">
    <property type="entry name" value="GDHRDH"/>
</dbReference>
<reference evidence="3 4" key="1">
    <citation type="submission" date="2022-12" db="EMBL/GenBank/DDBJ databases">
        <title>Chromosome-level genome of Tegillarca granosa.</title>
        <authorList>
            <person name="Kim J."/>
        </authorList>
    </citation>
    <scope>NUCLEOTIDE SEQUENCE [LARGE SCALE GENOMIC DNA]</scope>
    <source>
        <strain evidence="3">Teg-2019</strain>
        <tissue evidence="3">Adductor muscle</tissue>
    </source>
</reference>
<dbReference type="Gene3D" id="3.40.50.720">
    <property type="entry name" value="NAD(P)-binding Rossmann-like Domain"/>
    <property type="match status" value="1"/>
</dbReference>
<keyword evidence="4" id="KW-1185">Reference proteome</keyword>
<keyword evidence="2" id="KW-1133">Transmembrane helix</keyword>
<feature type="transmembrane region" description="Helical" evidence="2">
    <location>
        <begin position="194"/>
        <end position="213"/>
    </location>
</feature>
<protein>
    <submittedName>
        <fullName evidence="3">Uncharacterized protein</fullName>
    </submittedName>
</protein>
<keyword evidence="2" id="KW-0812">Transmembrane</keyword>
<gene>
    <name evidence="3" type="ORF">KUTeg_013956</name>
</gene>
<dbReference type="InterPro" id="IPR036291">
    <property type="entry name" value="NAD(P)-bd_dom_sf"/>
</dbReference>
<dbReference type="InterPro" id="IPR020904">
    <property type="entry name" value="Sc_DH/Rdtase_CS"/>
</dbReference>
<name>A0ABQ9EV72_TEGGR</name>
<sequence>MESGLKDIDWSRVVYNEWYKSLVETDRAYIKSNLETTTETSSFTTASDVVISELKSGKAADENMLTYEHLKYDGLLLCQTLAALFNKIYSELKVPELFKCGIITPIYKKHHKLSQDPNPYRRITVSSIFGKVLEKLLLNKMSFTCSMVKWNGQLSTSFKEEQGISATREQTWVKSCEICAREPRHKMMMEGPFLILKLYKLICIVVVAAILFVVMLNNWMYLLLLWILLLSYYILKWKTRQILAVKGKAVLITGCDTGFGHYLAERLDKKGAIVFAGVLSEHSAGAKELKSELSNRSHVIQLDVTKDEHVKTAFEFVSGICKKDEFWGIVNNAGFYIPGDVELCTLSQFKRHAEVNLYGYIRIIKAALPLLRRSKGRIVNVSSVRGIYSCPELSAYNMTKFSIEALSDCLRLEMQKFGIKVSVIQPGVFDSCTGLSSKERVQAMKSEIEEMWDSATDEVKNAYGREYVDQIIRHLEGSLKSTTFISPAPVLSAIEDGLFNANPKRRYLIGGAGFPVDMYAVSIYTGENTNVKSN</sequence>
<dbReference type="Proteomes" id="UP001217089">
    <property type="component" value="Unassembled WGS sequence"/>
</dbReference>
<proteinExistence type="predicted"/>
<dbReference type="EMBL" id="JARBDR010000657">
    <property type="protein sequence ID" value="KAJ8309082.1"/>
    <property type="molecule type" value="Genomic_DNA"/>
</dbReference>
<accession>A0ABQ9EV72</accession>
<evidence type="ECO:0000256" key="1">
    <source>
        <dbReference type="ARBA" id="ARBA00023002"/>
    </source>
</evidence>